<reference evidence="1 2" key="1">
    <citation type="submission" date="2019-02" db="EMBL/GenBank/DDBJ databases">
        <title>Deep-cultivation of Planctomycetes and their phenomic and genomic characterization uncovers novel biology.</title>
        <authorList>
            <person name="Wiegand S."/>
            <person name="Jogler M."/>
            <person name="Boedeker C."/>
            <person name="Pinto D."/>
            <person name="Vollmers J."/>
            <person name="Rivas-Marin E."/>
            <person name="Kohn T."/>
            <person name="Peeters S.H."/>
            <person name="Heuer A."/>
            <person name="Rast P."/>
            <person name="Oberbeckmann S."/>
            <person name="Bunk B."/>
            <person name="Jeske O."/>
            <person name="Meyerdierks A."/>
            <person name="Storesund J.E."/>
            <person name="Kallscheuer N."/>
            <person name="Luecker S."/>
            <person name="Lage O.M."/>
            <person name="Pohl T."/>
            <person name="Merkel B.J."/>
            <person name="Hornburger P."/>
            <person name="Mueller R.-W."/>
            <person name="Bruemmer F."/>
            <person name="Labrenz M."/>
            <person name="Spormann A.M."/>
            <person name="Op Den Camp H."/>
            <person name="Overmann J."/>
            <person name="Amann R."/>
            <person name="Jetten M.S.M."/>
            <person name="Mascher T."/>
            <person name="Medema M.H."/>
            <person name="Devos D.P."/>
            <person name="Kaster A.-K."/>
            <person name="Ovreas L."/>
            <person name="Rohde M."/>
            <person name="Galperin M.Y."/>
            <person name="Jogler C."/>
        </authorList>
    </citation>
    <scope>NUCLEOTIDE SEQUENCE [LARGE SCALE GENOMIC DNA]</scope>
    <source>
        <strain evidence="1 2">Pla123a</strain>
    </source>
</reference>
<dbReference type="OrthoDB" id="240576at2"/>
<proteinExistence type="predicted"/>
<evidence type="ECO:0000313" key="2">
    <source>
        <dbReference type="Proteomes" id="UP000318478"/>
    </source>
</evidence>
<dbReference type="InterPro" id="IPR016457">
    <property type="entry name" value="Formylmethanofuran_DH_bsu"/>
</dbReference>
<dbReference type="AlphaFoldDB" id="A0A5C5XVF5"/>
<dbReference type="GO" id="GO:0015948">
    <property type="term" value="P:methanogenesis"/>
    <property type="evidence" value="ECO:0007669"/>
    <property type="project" value="InterPro"/>
</dbReference>
<name>A0A5C5XVF5_9BACT</name>
<accession>A0A5C5XVF5</accession>
<keyword evidence="1" id="KW-0808">Transferase</keyword>
<dbReference type="SUPFAM" id="SSF53706">
    <property type="entry name" value="Formate dehydrogenase/DMSO reductase, domains 1-3"/>
    <property type="match status" value="1"/>
</dbReference>
<sequence length="440" mass="46054">MANPTTIRDLVCCGCGCLCDDLRVDLSAGRPPVVRPACSLGEKWLAEVASWRPAPCLIDGQPVTLDAALDRAAELLSAARAPLVCGLSGAEVNAQRVAVAIAELLGGCIDGTCTPGERAAIETQQSIGAVEASWGEIAQRADLVIFWRCDPAATHPRHLQRYSVEPKSCWLPRGRADRRVVCVGCPQSETTKHADHTIPLTAAQGIEALARLRAALTEKQLRPAEAGFPANELAELAGWIRGAKHAAVFYDEALTAGGPAELIELTQLAQQVQDQTRVVTASLPAAGNAAGASSVLTWQTGFPMAVSFSSGRPEYGPGEFNTDVLLSGGEVDAVLVVADEGLKQLPQEAREQLDLTPMVVLTNEAKASVAAAVQIGVAPLGSTPGGSVFRGDGVALPLENQLHRVDNQTALSHHAVLQELQQRISAKLNRAAVSGVAGAP</sequence>
<dbReference type="EMBL" id="SJPO01000014">
    <property type="protein sequence ID" value="TWT66874.1"/>
    <property type="molecule type" value="Genomic_DNA"/>
</dbReference>
<dbReference type="GO" id="GO:0016787">
    <property type="term" value="F:hydrolase activity"/>
    <property type="evidence" value="ECO:0007669"/>
    <property type="project" value="UniProtKB-KW"/>
</dbReference>
<dbReference type="GO" id="GO:0016740">
    <property type="term" value="F:transferase activity"/>
    <property type="evidence" value="ECO:0007669"/>
    <property type="project" value="UniProtKB-KW"/>
</dbReference>
<keyword evidence="2" id="KW-1185">Reference proteome</keyword>
<keyword evidence="1" id="KW-0378">Hydrolase</keyword>
<gene>
    <name evidence="1" type="primary">fhcB</name>
    <name evidence="1" type="ORF">Pla123a_45720</name>
</gene>
<dbReference type="GO" id="GO:0018493">
    <property type="term" value="F:formylmethanofuran dehydrogenase activity"/>
    <property type="evidence" value="ECO:0007669"/>
    <property type="project" value="InterPro"/>
</dbReference>
<evidence type="ECO:0000313" key="1">
    <source>
        <dbReference type="EMBL" id="TWT66874.1"/>
    </source>
</evidence>
<dbReference type="RefSeq" id="WP_146591279.1">
    <property type="nucleotide sequence ID" value="NZ_SJPO01000014.1"/>
</dbReference>
<dbReference type="Gene3D" id="3.40.228.10">
    <property type="entry name" value="Dimethylsulfoxide Reductase, domain 2"/>
    <property type="match status" value="1"/>
</dbReference>
<dbReference type="Proteomes" id="UP000318478">
    <property type="component" value="Unassembled WGS sequence"/>
</dbReference>
<dbReference type="PIRSF" id="PIRSF005646">
    <property type="entry name" value="FwdB"/>
    <property type="match status" value="1"/>
</dbReference>
<organism evidence="1 2">
    <name type="scientific">Posidoniimonas polymericola</name>
    <dbReference type="NCBI Taxonomy" id="2528002"/>
    <lineage>
        <taxon>Bacteria</taxon>
        <taxon>Pseudomonadati</taxon>
        <taxon>Planctomycetota</taxon>
        <taxon>Planctomycetia</taxon>
        <taxon>Pirellulales</taxon>
        <taxon>Lacipirellulaceae</taxon>
        <taxon>Posidoniimonas</taxon>
    </lineage>
</organism>
<protein>
    <submittedName>
        <fullName evidence="1">Formyltransferase/hydrolase complex Fhc subunit B</fullName>
    </submittedName>
</protein>
<comment type="caution">
    <text evidence="1">The sequence shown here is derived from an EMBL/GenBank/DDBJ whole genome shotgun (WGS) entry which is preliminary data.</text>
</comment>